<comment type="similarity">
    <text evidence="1">Belongs to the peptidase S10 family.</text>
</comment>
<dbReference type="GO" id="GO:0006508">
    <property type="term" value="P:proteolysis"/>
    <property type="evidence" value="ECO:0007669"/>
    <property type="project" value="InterPro"/>
</dbReference>
<evidence type="ECO:0000313" key="3">
    <source>
        <dbReference type="EMBL" id="KAK9221561.1"/>
    </source>
</evidence>
<dbReference type="EMBL" id="JBCGBO010000002">
    <property type="protein sequence ID" value="KAK9221561.1"/>
    <property type="molecule type" value="Genomic_DNA"/>
</dbReference>
<gene>
    <name evidence="3" type="ORF">WN944_009988</name>
</gene>
<dbReference type="Pfam" id="PF00450">
    <property type="entry name" value="Peptidase_S10"/>
    <property type="match status" value="2"/>
</dbReference>
<dbReference type="Gene3D" id="3.40.50.1820">
    <property type="entry name" value="alpha/beta hydrolase"/>
    <property type="match status" value="2"/>
</dbReference>
<evidence type="ECO:0008006" key="5">
    <source>
        <dbReference type="Google" id="ProtNLM"/>
    </source>
</evidence>
<dbReference type="AlphaFoldDB" id="A0AAP0QXF2"/>
<keyword evidence="4" id="KW-1185">Reference proteome</keyword>
<protein>
    <recommendedName>
        <fullName evidence="5">Serine carboxypeptidase</fullName>
    </recommendedName>
</protein>
<reference evidence="3 4" key="1">
    <citation type="submission" date="2024-05" db="EMBL/GenBank/DDBJ databases">
        <title>Haplotype-resolved chromosome-level genome assembly of Huyou (Citrus changshanensis).</title>
        <authorList>
            <person name="Miao C."/>
            <person name="Chen W."/>
            <person name="Wu Y."/>
            <person name="Wang L."/>
            <person name="Zhao S."/>
            <person name="Grierson D."/>
            <person name="Xu C."/>
            <person name="Chen K."/>
        </authorList>
    </citation>
    <scope>NUCLEOTIDE SEQUENCE [LARGE SCALE GENOMIC DNA]</scope>
    <source>
        <strain evidence="3">01-14</strain>
        <tissue evidence="3">Leaf</tissue>
    </source>
</reference>
<dbReference type="GO" id="GO:0005773">
    <property type="term" value="C:vacuole"/>
    <property type="evidence" value="ECO:0007669"/>
    <property type="project" value="TreeGrafter"/>
</dbReference>
<evidence type="ECO:0000256" key="2">
    <source>
        <dbReference type="SAM" id="SignalP"/>
    </source>
</evidence>
<accession>A0AAP0QXF2</accession>
<feature type="chain" id="PRO_5043014251" description="Serine carboxypeptidase" evidence="2">
    <location>
        <begin position="28"/>
        <end position="232"/>
    </location>
</feature>
<evidence type="ECO:0000256" key="1">
    <source>
        <dbReference type="ARBA" id="ARBA00009431"/>
    </source>
</evidence>
<dbReference type="PANTHER" id="PTHR11802">
    <property type="entry name" value="SERINE PROTEASE FAMILY S10 SERINE CARBOXYPEPTIDASE"/>
    <property type="match status" value="1"/>
</dbReference>
<dbReference type="InterPro" id="IPR001563">
    <property type="entry name" value="Peptidase_S10"/>
</dbReference>
<name>A0AAP0QXF2_9ROSI</name>
<dbReference type="PANTHER" id="PTHR11802:SF473">
    <property type="entry name" value="CARBOXYPEPTIDASE"/>
    <property type="match status" value="1"/>
</dbReference>
<feature type="signal peptide" evidence="2">
    <location>
        <begin position="1"/>
        <end position="27"/>
    </location>
</feature>
<keyword evidence="2" id="KW-0732">Signal</keyword>
<dbReference type="SUPFAM" id="SSF53474">
    <property type="entry name" value="alpha/beta-Hydrolases"/>
    <property type="match status" value="1"/>
</dbReference>
<dbReference type="Proteomes" id="UP001428341">
    <property type="component" value="Unassembled WGS sequence"/>
</dbReference>
<sequence length="232" mass="26665">MKKIIALFSWLLISTCLLTLLTKFAESNHQADNLYRLIKSKRLKNRPQAELKADDEEYYYSATRTYTNPQQYDLMQADKIKWLPGQPDGVDFDQYAGYVTVDPKTGRSLFYYFAESPQNSSTNPLLLWLNGGKGNALIDDPPSFMGVYENLWTHPLNSDHTHKGIFTHCDFAREGNETKECETFLEKASDEIGDIDIYNIYAPICINPGFQMVLLVLFMTMTLASTTTWRRI</sequence>
<dbReference type="GO" id="GO:0004185">
    <property type="term" value="F:serine-type carboxypeptidase activity"/>
    <property type="evidence" value="ECO:0007669"/>
    <property type="project" value="InterPro"/>
</dbReference>
<comment type="caution">
    <text evidence="3">The sequence shown here is derived from an EMBL/GenBank/DDBJ whole genome shotgun (WGS) entry which is preliminary data.</text>
</comment>
<dbReference type="InterPro" id="IPR029058">
    <property type="entry name" value="AB_hydrolase_fold"/>
</dbReference>
<evidence type="ECO:0000313" key="4">
    <source>
        <dbReference type="Proteomes" id="UP001428341"/>
    </source>
</evidence>
<organism evidence="3 4">
    <name type="scientific">Citrus x changshan-huyou</name>
    <dbReference type="NCBI Taxonomy" id="2935761"/>
    <lineage>
        <taxon>Eukaryota</taxon>
        <taxon>Viridiplantae</taxon>
        <taxon>Streptophyta</taxon>
        <taxon>Embryophyta</taxon>
        <taxon>Tracheophyta</taxon>
        <taxon>Spermatophyta</taxon>
        <taxon>Magnoliopsida</taxon>
        <taxon>eudicotyledons</taxon>
        <taxon>Gunneridae</taxon>
        <taxon>Pentapetalae</taxon>
        <taxon>rosids</taxon>
        <taxon>malvids</taxon>
        <taxon>Sapindales</taxon>
        <taxon>Rutaceae</taxon>
        <taxon>Aurantioideae</taxon>
        <taxon>Citrus</taxon>
    </lineage>
</organism>
<proteinExistence type="inferred from homology"/>